<dbReference type="GO" id="GO:0004722">
    <property type="term" value="F:protein serine/threonine phosphatase activity"/>
    <property type="evidence" value="ECO:0007669"/>
    <property type="project" value="UniProtKB-EC"/>
</dbReference>
<evidence type="ECO:0000256" key="1">
    <source>
        <dbReference type="ARBA" id="ARBA00022723"/>
    </source>
</evidence>
<dbReference type="Gene3D" id="3.60.21.10">
    <property type="match status" value="1"/>
</dbReference>
<evidence type="ECO:0000256" key="2">
    <source>
        <dbReference type="ARBA" id="ARBA00022801"/>
    </source>
</evidence>
<evidence type="ECO:0000313" key="8">
    <source>
        <dbReference type="EMBL" id="EPR77724.1"/>
    </source>
</evidence>
<feature type="region of interest" description="Disordered" evidence="6">
    <location>
        <begin position="282"/>
        <end position="301"/>
    </location>
</feature>
<dbReference type="PROSITE" id="PS00125">
    <property type="entry name" value="SER_THR_PHOSPHATASE"/>
    <property type="match status" value="1"/>
</dbReference>
<dbReference type="AlphaFoldDB" id="S7XFB7"/>
<keyword evidence="2 5" id="KW-0378">Hydrolase</keyword>
<dbReference type="Pfam" id="PF00149">
    <property type="entry name" value="Metallophos"/>
    <property type="match status" value="1"/>
</dbReference>
<dbReference type="OMA" id="EGYNWGQ"/>
<feature type="domain" description="Serine/threonine specific protein phosphatases" evidence="7">
    <location>
        <begin position="106"/>
        <end position="111"/>
    </location>
</feature>
<keyword evidence="3" id="KW-0464">Manganese</keyword>
<dbReference type="FunCoup" id="S7XFB7">
    <property type="interactions" value="162"/>
</dbReference>
<gene>
    <name evidence="8" type="ORF">SLOPH_1632</name>
</gene>
<dbReference type="GO" id="GO:0046872">
    <property type="term" value="F:metal ion binding"/>
    <property type="evidence" value="ECO:0007669"/>
    <property type="project" value="UniProtKB-KW"/>
</dbReference>
<dbReference type="PANTHER" id="PTHR45619">
    <property type="entry name" value="SERINE/THREONINE-PROTEIN PHOSPHATASE PP2A-RELATED"/>
    <property type="match status" value="1"/>
</dbReference>
<evidence type="ECO:0000256" key="4">
    <source>
        <dbReference type="ARBA" id="ARBA00048336"/>
    </source>
</evidence>
<evidence type="ECO:0000256" key="5">
    <source>
        <dbReference type="RuleBase" id="RU004273"/>
    </source>
</evidence>
<dbReference type="EC" id="3.1.3.16" evidence="5"/>
<dbReference type="InterPro" id="IPR004843">
    <property type="entry name" value="Calcineurin-like_PHP"/>
</dbReference>
<dbReference type="Proteomes" id="UP000014978">
    <property type="component" value="Unassembled WGS sequence"/>
</dbReference>
<organism evidence="8 9">
    <name type="scientific">Spraguea lophii (strain 42_110)</name>
    <name type="common">Microsporidian parasite</name>
    <dbReference type="NCBI Taxonomy" id="1358809"/>
    <lineage>
        <taxon>Eukaryota</taxon>
        <taxon>Fungi</taxon>
        <taxon>Fungi incertae sedis</taxon>
        <taxon>Microsporidia</taxon>
        <taxon>Spragueidae</taxon>
        <taxon>Spraguea</taxon>
    </lineage>
</organism>
<reference evidence="9" key="1">
    <citation type="journal article" date="2013" name="PLoS Genet.">
        <title>The genome of Spraguea lophii and the basis of host-microsporidian interactions.</title>
        <authorList>
            <person name="Campbell S.E."/>
            <person name="Williams T.A."/>
            <person name="Yousuf A."/>
            <person name="Soanes D.M."/>
            <person name="Paszkiewicz K.H."/>
            <person name="Williams B.A.P."/>
        </authorList>
    </citation>
    <scope>NUCLEOTIDE SEQUENCE [LARGE SCALE GENOMIC DNA]</scope>
    <source>
        <strain evidence="9">42_110</strain>
    </source>
</reference>
<evidence type="ECO:0000256" key="6">
    <source>
        <dbReference type="SAM" id="MobiDB-lite"/>
    </source>
</evidence>
<keyword evidence="1" id="KW-0479">Metal-binding</keyword>
<name>S7XFB7_SPRLO</name>
<dbReference type="STRING" id="1358809.S7XFB7"/>
<comment type="caution">
    <text evidence="8">The sequence shown here is derived from an EMBL/GenBank/DDBJ whole genome shotgun (WGS) entry which is preliminary data.</text>
</comment>
<dbReference type="HOGENOM" id="CLU_004962_8_1_1"/>
<dbReference type="CDD" id="cd07415">
    <property type="entry name" value="MPP_PP2A_PP4_PP6"/>
    <property type="match status" value="1"/>
</dbReference>
<protein>
    <recommendedName>
        <fullName evidence="5">Serine/threonine-protein phosphatase</fullName>
        <ecNumber evidence="5">3.1.3.16</ecNumber>
    </recommendedName>
</protein>
<evidence type="ECO:0000313" key="9">
    <source>
        <dbReference type="Proteomes" id="UP000014978"/>
    </source>
</evidence>
<keyword evidence="9" id="KW-1185">Reference proteome</keyword>
<dbReference type="InterPro" id="IPR006186">
    <property type="entry name" value="Ser/Thr-sp_prot-phosphatase"/>
</dbReference>
<dbReference type="SUPFAM" id="SSF56300">
    <property type="entry name" value="Metallo-dependent phosphatases"/>
    <property type="match status" value="1"/>
</dbReference>
<evidence type="ECO:0000256" key="3">
    <source>
        <dbReference type="ARBA" id="ARBA00023211"/>
    </source>
</evidence>
<comment type="catalytic activity">
    <reaction evidence="4 5">
        <text>O-phospho-L-threonyl-[protein] + H2O = L-threonyl-[protein] + phosphate</text>
        <dbReference type="Rhea" id="RHEA:47004"/>
        <dbReference type="Rhea" id="RHEA-COMP:11060"/>
        <dbReference type="Rhea" id="RHEA-COMP:11605"/>
        <dbReference type="ChEBI" id="CHEBI:15377"/>
        <dbReference type="ChEBI" id="CHEBI:30013"/>
        <dbReference type="ChEBI" id="CHEBI:43474"/>
        <dbReference type="ChEBI" id="CHEBI:61977"/>
        <dbReference type="EC" id="3.1.3.16"/>
    </reaction>
</comment>
<dbReference type="SMART" id="SM00156">
    <property type="entry name" value="PP2Ac"/>
    <property type="match status" value="1"/>
</dbReference>
<dbReference type="InParanoid" id="S7XFB7"/>
<dbReference type="PRINTS" id="PR00114">
    <property type="entry name" value="STPHPHTASE"/>
</dbReference>
<dbReference type="VEuPathDB" id="MicrosporidiaDB:SLOPH_1632"/>
<dbReference type="InterPro" id="IPR047129">
    <property type="entry name" value="PPA2-like"/>
</dbReference>
<dbReference type="InterPro" id="IPR029052">
    <property type="entry name" value="Metallo-depent_PP-like"/>
</dbReference>
<accession>S7XFB7</accession>
<dbReference type="EMBL" id="ATCN01001324">
    <property type="protein sequence ID" value="EPR77724.1"/>
    <property type="molecule type" value="Genomic_DNA"/>
</dbReference>
<comment type="similarity">
    <text evidence="5">Belongs to the PPP phosphatase family.</text>
</comment>
<sequence>MIDGFIEKLFKCEFLKEEEVKKLCEIGTEVLCKEQNVVALTYPITVCGDIHGQYYDLMELFNIGGLPPYTKYLFMGDFVDRGYHSVEVFSLLLCLKIKYPQQITLLRGNHESRQITQVYGFYDECVRKYGSANVWKYFTDLFDYLPLSATINDQMFCTHGGLSPSIDTIDQIHEIDRRMEVPHDGGMCDLLWSDPDEKKGWGTSPRGAGFTFGEDITKQFNKRNGLKMVCRAHQLVMNGYNYNHSNECITVFSAPNYCYRCGNIATILEIDSQGQNQFIQFNPSPETENKEQSTKIPDYFL</sequence>
<evidence type="ECO:0000259" key="7">
    <source>
        <dbReference type="PROSITE" id="PS00125"/>
    </source>
</evidence>
<proteinExistence type="inferred from homology"/>
<dbReference type="OrthoDB" id="1930084at2759"/>